<gene>
    <name evidence="1" type="ORF">CE91St12_34630</name>
</gene>
<evidence type="ECO:0000313" key="1">
    <source>
        <dbReference type="EMBL" id="GKH15253.1"/>
    </source>
</evidence>
<evidence type="ECO:0000313" key="2">
    <source>
        <dbReference type="Proteomes" id="UP001055048"/>
    </source>
</evidence>
<accession>A0AA37K1J8</accession>
<reference evidence="1" key="1">
    <citation type="submission" date="2022-01" db="EMBL/GenBank/DDBJ databases">
        <title>Novel bile acid biosynthetic pathways are enriched in the microbiome of centenarians.</title>
        <authorList>
            <person name="Sato Y."/>
            <person name="Atarashi K."/>
            <person name="Plichta R.D."/>
            <person name="Arai Y."/>
            <person name="Sasajima S."/>
            <person name="Kearney M.S."/>
            <person name="Suda W."/>
            <person name="Takeshita K."/>
            <person name="Sasaki T."/>
            <person name="Okamoto S."/>
            <person name="Skelly N.A."/>
            <person name="Okamura Y."/>
            <person name="Vlamakis H."/>
            <person name="Li Y."/>
            <person name="Tanoue T."/>
            <person name="Takei H."/>
            <person name="Nittono H."/>
            <person name="Narushima S."/>
            <person name="Irie J."/>
            <person name="Itoh H."/>
            <person name="Moriya K."/>
            <person name="Sugiura Y."/>
            <person name="Suematsu M."/>
            <person name="Moritoki N."/>
            <person name="Shibata S."/>
            <person name="Littman R.D."/>
            <person name="Fischbach A.M."/>
            <person name="Uwamino Y."/>
            <person name="Inoue T."/>
            <person name="Honda A."/>
            <person name="Hattori M."/>
            <person name="Murai T."/>
            <person name="Xavier J.R."/>
            <person name="Hirose N."/>
            <person name="Honda K."/>
        </authorList>
    </citation>
    <scope>NUCLEOTIDE SEQUENCE</scope>
    <source>
        <strain evidence="1">CE91-St12</strain>
    </source>
</reference>
<name>A0AA37K1J8_BACUN</name>
<sequence length="123" mass="14355">MEHIFKEHITIKLFNLKSEYLKYNKFTIDSNIDSDSYTKYLQRNTQLSYPLNGKLQFNMSGSYTIDRLQNPILPTNSAPYTIGVGLSFKLKNNIVIGPQMSYQYNIIQKRWELMGGIKCTILF</sequence>
<dbReference type="Proteomes" id="UP001055048">
    <property type="component" value="Unassembled WGS sequence"/>
</dbReference>
<proteinExistence type="predicted"/>
<dbReference type="EMBL" id="BQNL01000001">
    <property type="protein sequence ID" value="GKH15253.1"/>
    <property type="molecule type" value="Genomic_DNA"/>
</dbReference>
<protein>
    <submittedName>
        <fullName evidence="1">Uncharacterized protein</fullName>
    </submittedName>
</protein>
<dbReference type="AlphaFoldDB" id="A0AA37K1J8"/>
<organism evidence="1 2">
    <name type="scientific">Bacteroides uniformis</name>
    <dbReference type="NCBI Taxonomy" id="820"/>
    <lineage>
        <taxon>Bacteria</taxon>
        <taxon>Pseudomonadati</taxon>
        <taxon>Bacteroidota</taxon>
        <taxon>Bacteroidia</taxon>
        <taxon>Bacteroidales</taxon>
        <taxon>Bacteroidaceae</taxon>
        <taxon>Bacteroides</taxon>
    </lineage>
</organism>
<comment type="caution">
    <text evidence="1">The sequence shown here is derived from an EMBL/GenBank/DDBJ whole genome shotgun (WGS) entry which is preliminary data.</text>
</comment>